<dbReference type="InterPro" id="IPR050173">
    <property type="entry name" value="ABC_transporter_C-like"/>
</dbReference>
<dbReference type="Pfam" id="PF00664">
    <property type="entry name" value="ABC_membrane"/>
    <property type="match status" value="1"/>
</dbReference>
<keyword evidence="2" id="KW-0813">Transport</keyword>
<evidence type="ECO:0000256" key="5">
    <source>
        <dbReference type="ARBA" id="ARBA00022840"/>
    </source>
</evidence>
<dbReference type="GO" id="GO:0005524">
    <property type="term" value="F:ATP binding"/>
    <property type="evidence" value="ECO:0007669"/>
    <property type="project" value="UniProtKB-KW"/>
</dbReference>
<evidence type="ECO:0000256" key="9">
    <source>
        <dbReference type="SAM" id="Phobius"/>
    </source>
</evidence>
<dbReference type="Proteomes" id="UP001210211">
    <property type="component" value="Unassembled WGS sequence"/>
</dbReference>
<dbReference type="InterPro" id="IPR003439">
    <property type="entry name" value="ABC_transporter-like_ATP-bd"/>
</dbReference>
<dbReference type="PANTHER" id="PTHR24223:SF249">
    <property type="entry name" value="OS02G0288700 PROTEIN"/>
    <property type="match status" value="1"/>
</dbReference>
<dbReference type="PROSITE" id="PS50929">
    <property type="entry name" value="ABC_TM1F"/>
    <property type="match status" value="1"/>
</dbReference>
<keyword evidence="6 9" id="KW-1133">Transmembrane helix</keyword>
<dbReference type="InterPro" id="IPR027417">
    <property type="entry name" value="P-loop_NTPase"/>
</dbReference>
<evidence type="ECO:0000256" key="3">
    <source>
        <dbReference type="ARBA" id="ARBA00022692"/>
    </source>
</evidence>
<evidence type="ECO:0000313" key="12">
    <source>
        <dbReference type="EMBL" id="KAJ3687205.1"/>
    </source>
</evidence>
<dbReference type="PANTHER" id="PTHR24223">
    <property type="entry name" value="ATP-BINDING CASSETTE SUB-FAMILY C"/>
    <property type="match status" value="1"/>
</dbReference>
<dbReference type="Pfam" id="PF00005">
    <property type="entry name" value="ABC_tran"/>
    <property type="match status" value="1"/>
</dbReference>
<dbReference type="EMBL" id="JAMRDG010000002">
    <property type="protein sequence ID" value="KAJ3687205.1"/>
    <property type="molecule type" value="Genomic_DNA"/>
</dbReference>
<organism evidence="12 13">
    <name type="scientific">Rhynchospora tenuis</name>
    <dbReference type="NCBI Taxonomy" id="198213"/>
    <lineage>
        <taxon>Eukaryota</taxon>
        <taxon>Viridiplantae</taxon>
        <taxon>Streptophyta</taxon>
        <taxon>Embryophyta</taxon>
        <taxon>Tracheophyta</taxon>
        <taxon>Spermatophyta</taxon>
        <taxon>Magnoliopsida</taxon>
        <taxon>Liliopsida</taxon>
        <taxon>Poales</taxon>
        <taxon>Cyperaceae</taxon>
        <taxon>Cyperoideae</taxon>
        <taxon>Rhynchosporeae</taxon>
        <taxon>Rhynchospora</taxon>
    </lineage>
</organism>
<dbReference type="CDD" id="cd18579">
    <property type="entry name" value="ABC_6TM_ABCC_D1"/>
    <property type="match status" value="1"/>
</dbReference>
<feature type="transmembrane region" description="Helical" evidence="9">
    <location>
        <begin position="162"/>
        <end position="179"/>
    </location>
</feature>
<dbReference type="SUPFAM" id="SSF52540">
    <property type="entry name" value="P-loop containing nucleoside triphosphate hydrolases"/>
    <property type="match status" value="1"/>
</dbReference>
<feature type="compositionally biased region" description="Basic and acidic residues" evidence="8">
    <location>
        <begin position="1"/>
        <end position="12"/>
    </location>
</feature>
<dbReference type="SUPFAM" id="SSF90123">
    <property type="entry name" value="ABC transporter transmembrane region"/>
    <property type="match status" value="1"/>
</dbReference>
<feature type="transmembrane region" description="Helical" evidence="9">
    <location>
        <begin position="121"/>
        <end position="142"/>
    </location>
</feature>
<protein>
    <recommendedName>
        <fullName evidence="14">ABC transmembrane type-1 domain-containing protein</fullName>
    </recommendedName>
</protein>
<gene>
    <name evidence="12" type="ORF">LUZ61_016369</name>
</gene>
<feature type="domain" description="ABC transmembrane type-1" evidence="11">
    <location>
        <begin position="122"/>
        <end position="404"/>
    </location>
</feature>
<dbReference type="FunFam" id="1.20.1560.10:FF:000003">
    <property type="entry name" value="ABC transporter C family member 10"/>
    <property type="match status" value="1"/>
</dbReference>
<evidence type="ECO:0000313" key="13">
    <source>
        <dbReference type="Proteomes" id="UP001210211"/>
    </source>
</evidence>
<feature type="transmembrane region" description="Helical" evidence="9">
    <location>
        <begin position="242"/>
        <end position="260"/>
    </location>
</feature>
<feature type="transmembrane region" description="Helical" evidence="9">
    <location>
        <begin position="348"/>
        <end position="371"/>
    </location>
</feature>
<dbReference type="GO" id="GO:0016020">
    <property type="term" value="C:membrane"/>
    <property type="evidence" value="ECO:0007669"/>
    <property type="project" value="UniProtKB-SubCell"/>
</dbReference>
<name>A0AAD5Z5D1_9POAL</name>
<keyword evidence="13" id="KW-1185">Reference proteome</keyword>
<dbReference type="InterPro" id="IPR017871">
    <property type="entry name" value="ABC_transporter-like_CS"/>
</dbReference>
<dbReference type="AlphaFoldDB" id="A0AAD5Z5D1"/>
<dbReference type="PROSITE" id="PS00211">
    <property type="entry name" value="ABC_TRANSPORTER_1"/>
    <property type="match status" value="1"/>
</dbReference>
<evidence type="ECO:0000256" key="1">
    <source>
        <dbReference type="ARBA" id="ARBA00004141"/>
    </source>
</evidence>
<feature type="transmembrane region" description="Helical" evidence="9">
    <location>
        <begin position="266"/>
        <end position="284"/>
    </location>
</feature>
<evidence type="ECO:0000256" key="7">
    <source>
        <dbReference type="ARBA" id="ARBA00023136"/>
    </source>
</evidence>
<evidence type="ECO:0000259" key="10">
    <source>
        <dbReference type="PROSITE" id="PS50893"/>
    </source>
</evidence>
<dbReference type="GO" id="GO:0140359">
    <property type="term" value="F:ABC-type transporter activity"/>
    <property type="evidence" value="ECO:0007669"/>
    <property type="project" value="InterPro"/>
</dbReference>
<evidence type="ECO:0000256" key="6">
    <source>
        <dbReference type="ARBA" id="ARBA00022989"/>
    </source>
</evidence>
<dbReference type="Gene3D" id="3.40.50.300">
    <property type="entry name" value="P-loop containing nucleotide triphosphate hydrolases"/>
    <property type="match status" value="1"/>
</dbReference>
<evidence type="ECO:0008006" key="14">
    <source>
        <dbReference type="Google" id="ProtNLM"/>
    </source>
</evidence>
<feature type="region of interest" description="Disordered" evidence="8">
    <location>
        <begin position="1"/>
        <end position="36"/>
    </location>
</feature>
<sequence length="606" mass="67073">MARTSTNREHTDSLLQEPLLNGKESEASTSSSTSSNNINAPPYANAGFFSFLTFSWMGPLLSLGNRKTLNLEDVPTLEDKDLTLGILPIFKANLQSQIGADGRITAFKLFKALVMTCFRELLLASIFATIYTLSSYAGPYLINSFVEYLNSTENQRPSKQGYLLVSAFISAKILECFFMRHRILQLQRAGVHMKGAFSGTIYQKGVTLSSRSRQSCTVGEMINILSIDADRVTRFTWSIDQFWLVPLQIGLAMAILYSTLGVASLFALAATTVIMLASIPLSRIEENFQEKMMEAKDARMKATSEVLRNMRILKLQAWEMKFLQKICDFRKTEASWIKKYLYNDACITFFYSGMPTLVAVITFGMCILMGIPLSSGKVLSALAIFQMLQQPICSLPDTISMLIQTKVSLDRISSFLCMEDLPDDVVHRAPKGTSEVAIEVKNGTFSWDLENGGVPTLKKLNFKVLHGMRVAVCGGVGSGKSSLLSCILGEMPKVCGEVKLCGSTAYVGQSPWIQSGTIEDNILFGDQMDRDRYEKVLEACSLNKDLDVLPHGDQTVIGERGINLSGGQKQRIQMARALYNDADIFLLDDPFSALDAHTGSHLFKVK</sequence>
<keyword evidence="4" id="KW-0547">Nucleotide-binding</keyword>
<dbReference type="InterPro" id="IPR036640">
    <property type="entry name" value="ABC1_TM_sf"/>
</dbReference>
<comment type="caution">
    <text evidence="12">The sequence shown here is derived from an EMBL/GenBank/DDBJ whole genome shotgun (WGS) entry which is preliminary data.</text>
</comment>
<dbReference type="FunFam" id="3.40.50.300:FF:000997">
    <property type="entry name" value="Multidrug resistance-associated protein 1"/>
    <property type="match status" value="1"/>
</dbReference>
<keyword evidence="3 9" id="KW-0812">Transmembrane</keyword>
<evidence type="ECO:0000256" key="8">
    <source>
        <dbReference type="SAM" id="MobiDB-lite"/>
    </source>
</evidence>
<comment type="subcellular location">
    <subcellularLocation>
        <location evidence="1">Membrane</location>
        <topology evidence="1">Multi-pass membrane protein</topology>
    </subcellularLocation>
</comment>
<accession>A0AAD5Z5D1</accession>
<dbReference type="CDD" id="cd03250">
    <property type="entry name" value="ABCC_MRP_domain1"/>
    <property type="match status" value="1"/>
</dbReference>
<dbReference type="GO" id="GO:0016887">
    <property type="term" value="F:ATP hydrolysis activity"/>
    <property type="evidence" value="ECO:0007669"/>
    <property type="project" value="InterPro"/>
</dbReference>
<evidence type="ECO:0000259" key="11">
    <source>
        <dbReference type="PROSITE" id="PS50929"/>
    </source>
</evidence>
<dbReference type="Gene3D" id="1.20.1560.10">
    <property type="entry name" value="ABC transporter type 1, transmembrane domain"/>
    <property type="match status" value="1"/>
</dbReference>
<feature type="domain" description="ABC transporter" evidence="10">
    <location>
        <begin position="438"/>
        <end position="605"/>
    </location>
</feature>
<keyword evidence="5" id="KW-0067">ATP-binding</keyword>
<dbReference type="InterPro" id="IPR011527">
    <property type="entry name" value="ABC1_TM_dom"/>
</dbReference>
<dbReference type="PROSITE" id="PS50893">
    <property type="entry name" value="ABC_TRANSPORTER_2"/>
    <property type="match status" value="1"/>
</dbReference>
<evidence type="ECO:0000256" key="2">
    <source>
        <dbReference type="ARBA" id="ARBA00022448"/>
    </source>
</evidence>
<keyword evidence="7 9" id="KW-0472">Membrane</keyword>
<reference evidence="12 13" key="1">
    <citation type="journal article" date="2022" name="Cell">
        <title>Repeat-based holocentromeres influence genome architecture and karyotype evolution.</title>
        <authorList>
            <person name="Hofstatter P.G."/>
            <person name="Thangavel G."/>
            <person name="Lux T."/>
            <person name="Neumann P."/>
            <person name="Vondrak T."/>
            <person name="Novak P."/>
            <person name="Zhang M."/>
            <person name="Costa L."/>
            <person name="Castellani M."/>
            <person name="Scott A."/>
            <person name="Toegelov H."/>
            <person name="Fuchs J."/>
            <person name="Mata-Sucre Y."/>
            <person name="Dias Y."/>
            <person name="Vanzela A.L.L."/>
            <person name="Huettel B."/>
            <person name="Almeida C.C.S."/>
            <person name="Simkova H."/>
            <person name="Souza G."/>
            <person name="Pedrosa-Harand A."/>
            <person name="Macas J."/>
            <person name="Mayer K.F.X."/>
            <person name="Houben A."/>
            <person name="Marques A."/>
        </authorList>
    </citation>
    <scope>NUCLEOTIDE SEQUENCE [LARGE SCALE GENOMIC DNA]</scope>
    <source>
        <strain evidence="12">RhyTen1mFocal</strain>
    </source>
</reference>
<proteinExistence type="predicted"/>
<evidence type="ECO:0000256" key="4">
    <source>
        <dbReference type="ARBA" id="ARBA00022741"/>
    </source>
</evidence>
<dbReference type="InterPro" id="IPR044746">
    <property type="entry name" value="ABCC_6TM_D1"/>
</dbReference>